<proteinExistence type="inferred from homology"/>
<dbReference type="OrthoDB" id="9800600at2"/>
<evidence type="ECO:0000259" key="2">
    <source>
        <dbReference type="Pfam" id="PF08327"/>
    </source>
</evidence>
<reference evidence="3 4" key="1">
    <citation type="submission" date="2017-07" db="EMBL/GenBank/DDBJ databases">
        <title>Leptospira spp. isolated from tropical soils.</title>
        <authorList>
            <person name="Thibeaux R."/>
            <person name="Iraola G."/>
            <person name="Ferres I."/>
            <person name="Bierque E."/>
            <person name="Girault D."/>
            <person name="Soupe-Gilbert M.-E."/>
            <person name="Picardeau M."/>
            <person name="Goarant C."/>
        </authorList>
    </citation>
    <scope>NUCLEOTIDE SEQUENCE [LARGE SCALE GENOMIC DNA]</scope>
    <source>
        <strain evidence="3 4">FH2-B-A1</strain>
    </source>
</reference>
<dbReference type="Gene3D" id="3.30.530.20">
    <property type="match status" value="1"/>
</dbReference>
<organism evidence="3 4">
    <name type="scientific">Leptospira harrisiae</name>
    <dbReference type="NCBI Taxonomy" id="2023189"/>
    <lineage>
        <taxon>Bacteria</taxon>
        <taxon>Pseudomonadati</taxon>
        <taxon>Spirochaetota</taxon>
        <taxon>Spirochaetia</taxon>
        <taxon>Leptospirales</taxon>
        <taxon>Leptospiraceae</taxon>
        <taxon>Leptospira</taxon>
    </lineage>
</organism>
<dbReference type="RefSeq" id="WP_100743499.1">
    <property type="nucleotide sequence ID" value="NZ_NPDW01000002.1"/>
</dbReference>
<gene>
    <name evidence="3" type="ORF">CH364_16145</name>
</gene>
<comment type="similarity">
    <text evidence="1">Belongs to the AHA1 family.</text>
</comment>
<feature type="domain" description="Activator of Hsp90 ATPase homologue 1/2-like C-terminal" evidence="2">
    <location>
        <begin position="15"/>
        <end position="145"/>
    </location>
</feature>
<dbReference type="Pfam" id="PF08327">
    <property type="entry name" value="AHSA1"/>
    <property type="match status" value="1"/>
</dbReference>
<evidence type="ECO:0000313" key="4">
    <source>
        <dbReference type="Proteomes" id="UP000232145"/>
    </source>
</evidence>
<dbReference type="InterPro" id="IPR013538">
    <property type="entry name" value="ASHA1/2-like_C"/>
</dbReference>
<dbReference type="InterPro" id="IPR023393">
    <property type="entry name" value="START-like_dom_sf"/>
</dbReference>
<keyword evidence="4" id="KW-1185">Reference proteome</keyword>
<comment type="caution">
    <text evidence="3">The sequence shown here is derived from an EMBL/GenBank/DDBJ whole genome shotgun (WGS) entry which is preliminary data.</text>
</comment>
<evidence type="ECO:0000313" key="3">
    <source>
        <dbReference type="EMBL" id="PJZ83720.1"/>
    </source>
</evidence>
<sequence length="157" mass="17888">MKPLNFVYVTYILSTPEKVWNAIIDPKVTCQYWSDPLSKNPAHINVSEWKIGSEWKHVKMDDEKTVDILGKVLEVNPPNKLVISWSRPKEMNDESKHSRVTFDIEPYANGLIRLVVTHEDLDPQMFTGISTGWPSVLSNLKTFLESGRPLAGHISTL</sequence>
<dbReference type="CDD" id="cd08893">
    <property type="entry name" value="SRPBCC_CalC_Aha1-like_GntR-HTH"/>
    <property type="match status" value="1"/>
</dbReference>
<accession>A0A2N0AHG2</accession>
<evidence type="ECO:0000256" key="1">
    <source>
        <dbReference type="ARBA" id="ARBA00006817"/>
    </source>
</evidence>
<dbReference type="SUPFAM" id="SSF55961">
    <property type="entry name" value="Bet v1-like"/>
    <property type="match status" value="1"/>
</dbReference>
<dbReference type="EMBL" id="NPDX01000005">
    <property type="protein sequence ID" value="PJZ83720.1"/>
    <property type="molecule type" value="Genomic_DNA"/>
</dbReference>
<name>A0A2N0AHG2_9LEPT</name>
<dbReference type="Proteomes" id="UP000232145">
    <property type="component" value="Unassembled WGS sequence"/>
</dbReference>
<dbReference type="AlphaFoldDB" id="A0A2N0AHG2"/>
<protein>
    <submittedName>
        <fullName evidence="3">Polyketide cyclase</fullName>
    </submittedName>
</protein>